<gene>
    <name evidence="1" type="ORF">EYZ11_006287</name>
</gene>
<dbReference type="VEuPathDB" id="FungiDB:EYZ11_006287"/>
<proteinExistence type="predicted"/>
<sequence length="31" mass="3286">MASSWLSLSSKMGVRWDRASGCRGTGGIKAE</sequence>
<evidence type="ECO:0000313" key="1">
    <source>
        <dbReference type="EMBL" id="THC94236.1"/>
    </source>
</evidence>
<evidence type="ECO:0000313" key="2">
    <source>
        <dbReference type="Proteomes" id="UP000308092"/>
    </source>
</evidence>
<keyword evidence="2" id="KW-1185">Reference proteome</keyword>
<accession>A0A4S3JFT8</accession>
<protein>
    <submittedName>
        <fullName evidence="1">Uncharacterized protein</fullName>
    </submittedName>
</protein>
<dbReference type="EMBL" id="SOSA01000219">
    <property type="protein sequence ID" value="THC94236.1"/>
    <property type="molecule type" value="Genomic_DNA"/>
</dbReference>
<dbReference type="AlphaFoldDB" id="A0A4S3JFT8"/>
<organism evidence="1 2">
    <name type="scientific">Aspergillus tanneri</name>
    <dbReference type="NCBI Taxonomy" id="1220188"/>
    <lineage>
        <taxon>Eukaryota</taxon>
        <taxon>Fungi</taxon>
        <taxon>Dikarya</taxon>
        <taxon>Ascomycota</taxon>
        <taxon>Pezizomycotina</taxon>
        <taxon>Eurotiomycetes</taxon>
        <taxon>Eurotiomycetidae</taxon>
        <taxon>Eurotiales</taxon>
        <taxon>Aspergillaceae</taxon>
        <taxon>Aspergillus</taxon>
        <taxon>Aspergillus subgen. Circumdati</taxon>
    </lineage>
</organism>
<comment type="caution">
    <text evidence="1">The sequence shown here is derived from an EMBL/GenBank/DDBJ whole genome shotgun (WGS) entry which is preliminary data.</text>
</comment>
<reference evidence="1 2" key="1">
    <citation type="submission" date="2019-03" db="EMBL/GenBank/DDBJ databases">
        <title>The genome sequence of a newly discovered highly antifungal drug resistant Aspergillus species, Aspergillus tanneri NIH 1004.</title>
        <authorList>
            <person name="Mounaud S."/>
            <person name="Singh I."/>
            <person name="Joardar V."/>
            <person name="Pakala S."/>
            <person name="Pakala S."/>
            <person name="Venepally P."/>
            <person name="Hoover J."/>
            <person name="Nierman W."/>
            <person name="Chung J."/>
            <person name="Losada L."/>
        </authorList>
    </citation>
    <scope>NUCLEOTIDE SEQUENCE [LARGE SCALE GENOMIC DNA]</scope>
    <source>
        <strain evidence="1 2">NIH1004</strain>
    </source>
</reference>
<name>A0A4S3JFT8_9EURO</name>
<dbReference type="Proteomes" id="UP000308092">
    <property type="component" value="Unassembled WGS sequence"/>
</dbReference>